<organism evidence="2 3">
    <name type="scientific">Kitasatospora phosalacinea</name>
    <dbReference type="NCBI Taxonomy" id="2065"/>
    <lineage>
        <taxon>Bacteria</taxon>
        <taxon>Bacillati</taxon>
        <taxon>Actinomycetota</taxon>
        <taxon>Actinomycetes</taxon>
        <taxon>Kitasatosporales</taxon>
        <taxon>Streptomycetaceae</taxon>
        <taxon>Kitasatospora</taxon>
    </lineage>
</organism>
<sequence length="254" mass="27543">MSASPRRPVRVALIAREPDHPLLAGARELLEADGHLFVPDDQHADVVLLKARSQGALQRADYHERFGVPVLNSAAATGRCQDRDWMERTARAAGLPFAPTLGRGVIGQLPWDGPVVVKSLRSRKEDLVARADTPAQWRALAERWPGEPVLTQRPVDGDGWDRKVWVVGGRVFAEQRRSELAPGAPGRRPWAPDDRERAIALAAGPAFGLQVYGVDLLPGPDGPVAVDVNAFPGVRHQPGAPEALAALVLRTARR</sequence>
<gene>
    <name evidence="2" type="ORF">ACFW6T_25700</name>
</gene>
<protein>
    <submittedName>
        <fullName evidence="2">RimK family alpha-L-glutamate ligase</fullName>
    </submittedName>
</protein>
<accession>A0ABW6GRY3</accession>
<dbReference type="Pfam" id="PF08443">
    <property type="entry name" value="RimK"/>
    <property type="match status" value="1"/>
</dbReference>
<dbReference type="GO" id="GO:0016874">
    <property type="term" value="F:ligase activity"/>
    <property type="evidence" value="ECO:0007669"/>
    <property type="project" value="UniProtKB-KW"/>
</dbReference>
<dbReference type="EMBL" id="JBHYPX010000059">
    <property type="protein sequence ID" value="MFE1355389.1"/>
    <property type="molecule type" value="Genomic_DNA"/>
</dbReference>
<evidence type="ECO:0000313" key="3">
    <source>
        <dbReference type="Proteomes" id="UP001599542"/>
    </source>
</evidence>
<proteinExistence type="predicted"/>
<evidence type="ECO:0000313" key="2">
    <source>
        <dbReference type="EMBL" id="MFE1355389.1"/>
    </source>
</evidence>
<reference evidence="2 3" key="1">
    <citation type="submission" date="2024-09" db="EMBL/GenBank/DDBJ databases">
        <title>The Natural Products Discovery Center: Release of the First 8490 Sequenced Strains for Exploring Actinobacteria Biosynthetic Diversity.</title>
        <authorList>
            <person name="Kalkreuter E."/>
            <person name="Kautsar S.A."/>
            <person name="Yang D."/>
            <person name="Bader C.D."/>
            <person name="Teijaro C.N."/>
            <person name="Fluegel L."/>
            <person name="Davis C.M."/>
            <person name="Simpson J.R."/>
            <person name="Lauterbach L."/>
            <person name="Steele A.D."/>
            <person name="Gui C."/>
            <person name="Meng S."/>
            <person name="Li G."/>
            <person name="Viehrig K."/>
            <person name="Ye F."/>
            <person name="Su P."/>
            <person name="Kiefer A.F."/>
            <person name="Nichols A."/>
            <person name="Cepeda A.J."/>
            <person name="Yan W."/>
            <person name="Fan B."/>
            <person name="Jiang Y."/>
            <person name="Adhikari A."/>
            <person name="Zheng C.-J."/>
            <person name="Schuster L."/>
            <person name="Cowan T.M."/>
            <person name="Smanski M.J."/>
            <person name="Chevrette M.G."/>
            <person name="De Carvalho L.P.S."/>
            <person name="Shen B."/>
        </authorList>
    </citation>
    <scope>NUCLEOTIDE SEQUENCE [LARGE SCALE GENOMIC DNA]</scope>
    <source>
        <strain evidence="2 3">NPDC058753</strain>
    </source>
</reference>
<dbReference type="SUPFAM" id="SSF56059">
    <property type="entry name" value="Glutathione synthetase ATP-binding domain-like"/>
    <property type="match status" value="1"/>
</dbReference>
<feature type="domain" description="ATP-grasp fold RimK-type" evidence="1">
    <location>
        <begin position="105"/>
        <end position="235"/>
    </location>
</feature>
<name>A0ABW6GRY3_9ACTN</name>
<dbReference type="InterPro" id="IPR013651">
    <property type="entry name" value="ATP-grasp_RimK-type"/>
</dbReference>
<keyword evidence="2" id="KW-0436">Ligase</keyword>
<comment type="caution">
    <text evidence="2">The sequence shown here is derived from an EMBL/GenBank/DDBJ whole genome shotgun (WGS) entry which is preliminary data.</text>
</comment>
<dbReference type="RefSeq" id="WP_380314738.1">
    <property type="nucleotide sequence ID" value="NZ_JBHYPW010000001.1"/>
</dbReference>
<dbReference type="Gene3D" id="3.30.470.20">
    <property type="entry name" value="ATP-grasp fold, B domain"/>
    <property type="match status" value="1"/>
</dbReference>
<keyword evidence="3" id="KW-1185">Reference proteome</keyword>
<evidence type="ECO:0000259" key="1">
    <source>
        <dbReference type="Pfam" id="PF08443"/>
    </source>
</evidence>
<dbReference type="Proteomes" id="UP001599542">
    <property type="component" value="Unassembled WGS sequence"/>
</dbReference>